<dbReference type="AlphaFoldDB" id="Q80WG6"/>
<protein>
    <submittedName>
        <fullName evidence="1">UROP11-110</fullName>
    </submittedName>
</protein>
<evidence type="ECO:0000313" key="2">
    <source>
        <dbReference type="MGI" id="MGI:1860297"/>
    </source>
</evidence>
<sequence length="110" mass="12291">MNQKSCIPDATILQTEGSENNTLFHLPRYRNKAKSIPAAAELELSCCGFPICGTLSLYLRRTTVLAGNVHHTHTHTHTHTTTTTRSISNQECIRTVSLKVWSRDQQTSIV</sequence>
<evidence type="ECO:0000313" key="1">
    <source>
        <dbReference type="EMBL" id="CAD90042.1"/>
    </source>
</evidence>
<gene>
    <name evidence="2" type="primary">Apba1</name>
    <name evidence="2" type="synonym">Gm19455</name>
    <name evidence="1" type="synonym">Urop11</name>
</gene>
<dbReference type="MGI" id="MGI:1860297">
    <property type="gene designation" value="Apba1"/>
</dbReference>
<reference evidence="1" key="1">
    <citation type="thesis" date="2002" institute="Department of Biologie" country="Universite Claude Bernard Lyon">
        <title>Alterations de l'expression genique dans l'hypothalamus de souris infectees par un Morbillivirus: Recherche de genes candidats de l'obesite murine viro-induite.</title>
        <authorList>
            <person name="Verlaeten O.J."/>
        </authorList>
    </citation>
    <scope>NUCLEOTIDE SEQUENCE</scope>
    <source>
        <strain evidence="1">Swiss</strain>
        <tissue evidence="1">Hypothalamus</tissue>
    </source>
</reference>
<reference evidence="1" key="2">
    <citation type="journal article" date="2007" name="J. Mol. Endocrinol.">
        <title>Identification of Urop11, a novel leptin-modulated gene that is upregulated in the hypothalamus of mice with virus-induced obesity.</title>
        <authorList>
            <person name="Verlaeten O."/>
            <person name="Casery C."/>
            <person name="Cavagna S."/>
            <person name="Naville D."/>
            <person name="Giraudon P."/>
            <person name="Belin M.F."/>
            <person name="Begeot M."/>
            <person name="Bernard A."/>
        </authorList>
    </citation>
    <scope>NUCLEOTIDE SEQUENCE</scope>
    <source>
        <strain evidence="1">Swiss</strain>
        <tissue evidence="1">Hypothalamus</tissue>
    </source>
</reference>
<organism evidence="1">
    <name type="scientific">Mus musculus</name>
    <name type="common">Mouse</name>
    <dbReference type="NCBI Taxonomy" id="10090"/>
    <lineage>
        <taxon>Eukaryota</taxon>
        <taxon>Metazoa</taxon>
        <taxon>Chordata</taxon>
        <taxon>Craniata</taxon>
        <taxon>Vertebrata</taxon>
        <taxon>Euteleostomi</taxon>
        <taxon>Mammalia</taxon>
        <taxon>Eutheria</taxon>
        <taxon>Euarchontoglires</taxon>
        <taxon>Glires</taxon>
        <taxon>Rodentia</taxon>
        <taxon>Myomorpha</taxon>
        <taxon>Muroidea</taxon>
        <taxon>Muridae</taxon>
        <taxon>Murinae</taxon>
        <taxon>Mus</taxon>
        <taxon>Mus</taxon>
    </lineage>
</organism>
<accession>Q80WG6</accession>
<name>Q80WG6_MOUSE</name>
<proteinExistence type="evidence at transcript level"/>
<dbReference type="AGR" id="MGI:1860297"/>
<dbReference type="EMBL" id="AJ558021">
    <property type="protein sequence ID" value="CAD90042.1"/>
    <property type="molecule type" value="mRNA"/>
</dbReference>